<organism evidence="1 2">
    <name type="scientific">Roseobacter insulae</name>
    <dbReference type="NCBI Taxonomy" id="2859783"/>
    <lineage>
        <taxon>Bacteria</taxon>
        <taxon>Pseudomonadati</taxon>
        <taxon>Pseudomonadota</taxon>
        <taxon>Alphaproteobacteria</taxon>
        <taxon>Rhodobacterales</taxon>
        <taxon>Roseobacteraceae</taxon>
        <taxon>Roseobacter</taxon>
    </lineage>
</organism>
<dbReference type="EMBL" id="JAHXDN010000004">
    <property type="protein sequence ID" value="MBW4708995.1"/>
    <property type="molecule type" value="Genomic_DNA"/>
</dbReference>
<proteinExistence type="predicted"/>
<dbReference type="GO" id="GO:0008270">
    <property type="term" value="F:zinc ion binding"/>
    <property type="evidence" value="ECO:0007669"/>
    <property type="project" value="InterPro"/>
</dbReference>
<dbReference type="PANTHER" id="PTHR28570">
    <property type="entry name" value="ASPARTYL AMINOPEPTIDASE"/>
    <property type="match status" value="1"/>
</dbReference>
<accession>A0A9X1FVU5</accession>
<dbReference type="Proteomes" id="UP001138661">
    <property type="component" value="Unassembled WGS sequence"/>
</dbReference>
<keyword evidence="2" id="KW-1185">Reference proteome</keyword>
<gene>
    <name evidence="1" type="ORF">KX928_14490</name>
</gene>
<dbReference type="PANTHER" id="PTHR28570:SF3">
    <property type="entry name" value="ASPARTYL AMINOPEPTIDASE"/>
    <property type="match status" value="1"/>
</dbReference>
<dbReference type="Pfam" id="PF02127">
    <property type="entry name" value="Peptidase_M18"/>
    <property type="match status" value="1"/>
</dbReference>
<evidence type="ECO:0008006" key="3">
    <source>
        <dbReference type="Google" id="ProtNLM"/>
    </source>
</evidence>
<sequence>MNLHDFLDKSVTPYHSTRAACDWLRDKGFLEVDTPQPQTPGKYFTVRGGKTVFAWGVPDGPQASAFHIVSAHTDFPSLKIKSEAFFSKMGCHFLAVHPYDGPNLASWMDRDLGIAGLAYFEEEGSVKPKLLEPPLRCRTLGVPTHMKANKSEPNAQTDLHCLFDTGEALTEEDFWQTLLAGTGQEGVPLEHDLCLYDSATSSTFGKGDAFVSSARLDNLVSCFSAISALTSGDWSKGSSIPVVALFDAEEIGSGTWLGAKSPLFEKVLAGIAGGNYEAMIGRSAQISLDVAHALHPLSPDLFDSQDTPIVGSGPVAKYGIRGNYSYNSHLMAHLKMLAGAEEMNMQSFTYRADRGQGGSLGPHSSTALAVRSVDIGIPIFAMHSVREACSRADIDAATSLIGAFFKAVCPFENNLSD</sequence>
<dbReference type="GO" id="GO:0006508">
    <property type="term" value="P:proteolysis"/>
    <property type="evidence" value="ECO:0007669"/>
    <property type="project" value="InterPro"/>
</dbReference>
<comment type="caution">
    <text evidence="1">The sequence shown here is derived from an EMBL/GenBank/DDBJ whole genome shotgun (WGS) entry which is preliminary data.</text>
</comment>
<reference evidence="1" key="1">
    <citation type="submission" date="2021-07" db="EMBL/GenBank/DDBJ databases">
        <title>Roseobacter insulae sp. nov., isolated from a tidal flat.</title>
        <authorList>
            <person name="Park S."/>
            <person name="Yoon J.-H."/>
        </authorList>
    </citation>
    <scope>NUCLEOTIDE SEQUENCE</scope>
    <source>
        <strain evidence="1">YSTF-M11</strain>
    </source>
</reference>
<dbReference type="InterPro" id="IPR001948">
    <property type="entry name" value="Peptidase_M18"/>
</dbReference>
<dbReference type="RefSeq" id="WP_219504025.1">
    <property type="nucleotide sequence ID" value="NZ_JAHXDN010000004.1"/>
</dbReference>
<evidence type="ECO:0000313" key="2">
    <source>
        <dbReference type="Proteomes" id="UP001138661"/>
    </source>
</evidence>
<name>A0A9X1FVU5_9RHOB</name>
<evidence type="ECO:0000313" key="1">
    <source>
        <dbReference type="EMBL" id="MBW4708995.1"/>
    </source>
</evidence>
<dbReference type="GO" id="GO:0004177">
    <property type="term" value="F:aminopeptidase activity"/>
    <property type="evidence" value="ECO:0007669"/>
    <property type="project" value="InterPro"/>
</dbReference>
<protein>
    <recommendedName>
        <fullName evidence="3">M18 family aminopeptidase</fullName>
    </recommendedName>
</protein>
<dbReference type="AlphaFoldDB" id="A0A9X1FVU5"/>